<reference evidence="4" key="1">
    <citation type="submission" date="2016-06" db="UniProtKB">
        <authorList>
            <consortium name="WormBaseParasite"/>
        </authorList>
    </citation>
    <scope>IDENTIFICATION</scope>
</reference>
<protein>
    <submittedName>
        <fullName evidence="4">PDZ domain-containing protein</fullName>
    </submittedName>
</protein>
<proteinExistence type="predicted"/>
<dbReference type="InterPro" id="IPR001478">
    <property type="entry name" value="PDZ"/>
</dbReference>
<dbReference type="SUPFAM" id="SSF50156">
    <property type="entry name" value="PDZ domain-like"/>
    <property type="match status" value="1"/>
</dbReference>
<dbReference type="WBParaSite" id="nOo.2.0.1.t07826-RA">
    <property type="protein sequence ID" value="nOo.2.0.1.t07826-RA"/>
    <property type="gene ID" value="nOo.2.0.1.g07826"/>
</dbReference>
<dbReference type="InterPro" id="IPR041489">
    <property type="entry name" value="PDZ_6"/>
</dbReference>
<feature type="domain" description="PDZ" evidence="1">
    <location>
        <begin position="5"/>
        <end position="94"/>
    </location>
</feature>
<dbReference type="Pfam" id="PF17820">
    <property type="entry name" value="PDZ_6"/>
    <property type="match status" value="1"/>
</dbReference>
<evidence type="ECO:0000313" key="3">
    <source>
        <dbReference type="Proteomes" id="UP000271087"/>
    </source>
</evidence>
<gene>
    <name evidence="2" type="ORF">NOO_LOCUS7826</name>
</gene>
<dbReference type="InterPro" id="IPR036034">
    <property type="entry name" value="PDZ_sf"/>
</dbReference>
<dbReference type="EMBL" id="UYRW01002966">
    <property type="protein sequence ID" value="VDK87385.1"/>
    <property type="molecule type" value="Genomic_DNA"/>
</dbReference>
<name>A0A182EI97_ONCOC</name>
<evidence type="ECO:0000313" key="4">
    <source>
        <dbReference type="WBParaSite" id="nOo.2.0.1.t07826-RA"/>
    </source>
</evidence>
<dbReference type="PROSITE" id="PS50106">
    <property type="entry name" value="PDZ"/>
    <property type="match status" value="1"/>
</dbReference>
<evidence type="ECO:0000313" key="2">
    <source>
        <dbReference type="EMBL" id="VDK87385.1"/>
    </source>
</evidence>
<sequence length="94" mass="10557">MAENKVILKRSSIDVPYGFIIRHISFYPPKENTIEEAMKCIQKPIYALAILSVKPSSAADEAGLQAGHRIIEMNGQVVNHLSYNDICKITKRQT</sequence>
<dbReference type="STRING" id="42157.A0A182EI97"/>
<dbReference type="Proteomes" id="UP000271087">
    <property type="component" value="Unassembled WGS sequence"/>
</dbReference>
<keyword evidence="3" id="KW-1185">Reference proteome</keyword>
<organism evidence="4">
    <name type="scientific">Onchocerca ochengi</name>
    <name type="common">Filarial nematode worm</name>
    <dbReference type="NCBI Taxonomy" id="42157"/>
    <lineage>
        <taxon>Eukaryota</taxon>
        <taxon>Metazoa</taxon>
        <taxon>Ecdysozoa</taxon>
        <taxon>Nematoda</taxon>
        <taxon>Chromadorea</taxon>
        <taxon>Rhabditida</taxon>
        <taxon>Spirurina</taxon>
        <taxon>Spiruromorpha</taxon>
        <taxon>Filarioidea</taxon>
        <taxon>Onchocercidae</taxon>
        <taxon>Onchocerca</taxon>
    </lineage>
</organism>
<reference evidence="2 3" key="2">
    <citation type="submission" date="2018-08" db="EMBL/GenBank/DDBJ databases">
        <authorList>
            <person name="Laetsch R D."/>
            <person name="Stevens L."/>
            <person name="Kumar S."/>
            <person name="Blaxter L. M."/>
        </authorList>
    </citation>
    <scope>NUCLEOTIDE SEQUENCE [LARGE SCALE GENOMIC DNA]</scope>
</reference>
<accession>A0A182EI97</accession>
<dbReference type="AlphaFoldDB" id="A0A182EI97"/>
<dbReference type="Gene3D" id="2.30.42.10">
    <property type="match status" value="1"/>
</dbReference>
<evidence type="ECO:0000259" key="1">
    <source>
        <dbReference type="PROSITE" id="PS50106"/>
    </source>
</evidence>
<dbReference type="OrthoDB" id="2272012at2759"/>